<dbReference type="AlphaFoldDB" id="A0A1H2RE50"/>
<evidence type="ECO:0000313" key="1">
    <source>
        <dbReference type="EMBL" id="SDW17687.1"/>
    </source>
</evidence>
<reference evidence="1 2" key="1">
    <citation type="submission" date="2016-10" db="EMBL/GenBank/DDBJ databases">
        <authorList>
            <person name="de Groot N.N."/>
        </authorList>
    </citation>
    <scope>NUCLEOTIDE SEQUENCE [LARGE SCALE GENOMIC DNA]</scope>
    <source>
        <strain evidence="1 2">Nm110</strain>
    </source>
</reference>
<name>A0A1H2RE50_9PROT</name>
<organism evidence="1 2">
    <name type="scientific">Nitrosomonas communis</name>
    <dbReference type="NCBI Taxonomy" id="44574"/>
    <lineage>
        <taxon>Bacteria</taxon>
        <taxon>Pseudomonadati</taxon>
        <taxon>Pseudomonadota</taxon>
        <taxon>Betaproteobacteria</taxon>
        <taxon>Nitrosomonadales</taxon>
        <taxon>Nitrosomonadaceae</taxon>
        <taxon>Nitrosomonas</taxon>
    </lineage>
</organism>
<sequence length="61" mass="6890">MEAYRLSGFFVYSPAHPREPDANHHADEIECNINETNVSTGGIGLIPLFQQCAINTRHYQD</sequence>
<evidence type="ECO:0000313" key="2">
    <source>
        <dbReference type="Proteomes" id="UP000183454"/>
    </source>
</evidence>
<accession>A0A1H2RE50</accession>
<proteinExistence type="predicted"/>
<protein>
    <submittedName>
        <fullName evidence="1">Uncharacterized protein</fullName>
    </submittedName>
</protein>
<gene>
    <name evidence="1" type="ORF">SAMN05421882_100495</name>
</gene>
<dbReference type="Proteomes" id="UP000183454">
    <property type="component" value="Unassembled WGS sequence"/>
</dbReference>
<dbReference type="RefSeq" id="WP_074665273.1">
    <property type="nucleotide sequence ID" value="NZ_FNNH01000004.1"/>
</dbReference>
<dbReference type="EMBL" id="FNNH01000004">
    <property type="protein sequence ID" value="SDW17687.1"/>
    <property type="molecule type" value="Genomic_DNA"/>
</dbReference>